<dbReference type="EMBL" id="AQGS01000985">
    <property type="protein sequence ID" value="EPS36087.1"/>
    <property type="molecule type" value="Genomic_DNA"/>
</dbReference>
<dbReference type="Gene3D" id="2.160.20.10">
    <property type="entry name" value="Single-stranded right-handed beta-helix, Pectin lyase-like"/>
    <property type="match status" value="1"/>
</dbReference>
<dbReference type="GO" id="GO:0071555">
    <property type="term" value="P:cell wall organization"/>
    <property type="evidence" value="ECO:0007669"/>
    <property type="project" value="UniProtKB-KW"/>
</dbReference>
<keyword evidence="12" id="KW-1185">Reference proteome</keyword>
<evidence type="ECO:0000256" key="10">
    <source>
        <dbReference type="SAM" id="SignalP"/>
    </source>
</evidence>
<evidence type="ECO:0000256" key="1">
    <source>
        <dbReference type="ARBA" id="ARBA00004613"/>
    </source>
</evidence>
<comment type="caution">
    <text evidence="11">The sequence shown here is derived from an EMBL/GenBank/DDBJ whole genome shotgun (WGS) entry which is preliminary data.</text>
</comment>
<dbReference type="OMA" id="MVQSQMW"/>
<reference evidence="12" key="2">
    <citation type="submission" date="2013-04" db="EMBL/GenBank/DDBJ databases">
        <title>Genomic mechanisms accounting for the adaptation to parasitism in nematode-trapping fungi.</title>
        <authorList>
            <person name="Ahren D.G."/>
        </authorList>
    </citation>
    <scope>NUCLEOTIDE SEQUENCE [LARGE SCALE GENOMIC DNA]</scope>
    <source>
        <strain evidence="12">CBS 200.50</strain>
    </source>
</reference>
<dbReference type="OrthoDB" id="187139at2759"/>
<dbReference type="SUPFAM" id="SSF51126">
    <property type="entry name" value="Pectin lyase-like"/>
    <property type="match status" value="1"/>
</dbReference>
<keyword evidence="3" id="KW-0964">Secreted</keyword>
<evidence type="ECO:0000313" key="11">
    <source>
        <dbReference type="EMBL" id="EPS36087.1"/>
    </source>
</evidence>
<organism evidence="11 12">
    <name type="scientific">Dactylellina haptotyla (strain CBS 200.50)</name>
    <name type="common">Nematode-trapping fungus</name>
    <name type="synonym">Monacrosporium haptotylum</name>
    <dbReference type="NCBI Taxonomy" id="1284197"/>
    <lineage>
        <taxon>Eukaryota</taxon>
        <taxon>Fungi</taxon>
        <taxon>Dikarya</taxon>
        <taxon>Ascomycota</taxon>
        <taxon>Pezizomycotina</taxon>
        <taxon>Orbiliomycetes</taxon>
        <taxon>Orbiliales</taxon>
        <taxon>Orbiliaceae</taxon>
        <taxon>Dactylellina</taxon>
    </lineage>
</organism>
<comment type="similarity">
    <text evidence="2 9">Belongs to the glycosyl hydrolase 28 family.</text>
</comment>
<evidence type="ECO:0000313" key="12">
    <source>
        <dbReference type="Proteomes" id="UP000015100"/>
    </source>
</evidence>
<name>S8BLG1_DACHA</name>
<dbReference type="GO" id="GO:0005975">
    <property type="term" value="P:carbohydrate metabolic process"/>
    <property type="evidence" value="ECO:0007669"/>
    <property type="project" value="InterPro"/>
</dbReference>
<dbReference type="InterPro" id="IPR000743">
    <property type="entry name" value="Glyco_hydro_28"/>
</dbReference>
<sequence length="531" mass="57672">MRSATLFLWVAAVNVALATTLNPQPRDTCSSNNCLRAFLGRPEEAASLCATYTSGAILPTFAASSCSNSPSKVASACSCIATATAALPPTCDRDNCLRAFIARPAAATALCASYKPNEILPEFAASACDSAPSRVQSACACVYATPTCTVAAQNDGSDDTPAILDAFDKCSRNAKIVFQNTTYNVNQVMNTTDLYNCEIEIHGTLVWSINTTYWLNNSMPVGYQNQSTVWFLGGSKYTVDGFGYGTIDGNGQVWYNLVKGQSNYPHRPMGLTIWQSSEAIFRGLRFLNGQMWTMALMHCDSIIMEDIYVYSKSTNGYPARNTDGCDTIYCNNITFRRWCVRNGDDAISLKANSTNILIEDVILEDSLGIALGSIGQYYGAYETIENVLVRNVTGYGTRYGGYIKTWTGDQVDYPPNGGGGGLGYINNITWNDFTLYQLQQYPIQFGQCTTFSGTTGNCNSSLFKIKNVNANNWVGDTAQSYVAYMQCSKAAGGCDGINFNNLTFTKTGNSSLPVTAYRCRQVSSYSGFTCT</sequence>
<evidence type="ECO:0000256" key="3">
    <source>
        <dbReference type="ARBA" id="ARBA00022525"/>
    </source>
</evidence>
<protein>
    <recommendedName>
        <fullName evidence="13">Glycoside hydrolase family 28 protein</fullName>
    </recommendedName>
</protein>
<reference evidence="11 12" key="1">
    <citation type="journal article" date="2013" name="PLoS Genet.">
        <title>Genomic mechanisms accounting for the adaptation to parasitism in nematode-trapping fungi.</title>
        <authorList>
            <person name="Meerupati T."/>
            <person name="Andersson K.M."/>
            <person name="Friman E."/>
            <person name="Kumar D."/>
            <person name="Tunlid A."/>
            <person name="Ahren D."/>
        </authorList>
    </citation>
    <scope>NUCLEOTIDE SEQUENCE [LARGE SCALE GENOMIC DNA]</scope>
    <source>
        <strain evidence="11 12">CBS 200.50</strain>
    </source>
</reference>
<accession>S8BLG1</accession>
<dbReference type="HOGENOM" id="CLU_016031_1_1_1"/>
<evidence type="ECO:0000256" key="9">
    <source>
        <dbReference type="RuleBase" id="RU361169"/>
    </source>
</evidence>
<dbReference type="STRING" id="1284197.S8BLG1"/>
<evidence type="ECO:0000256" key="4">
    <source>
        <dbReference type="ARBA" id="ARBA00022729"/>
    </source>
</evidence>
<dbReference type="PANTHER" id="PTHR31736">
    <property type="match status" value="1"/>
</dbReference>
<dbReference type="GO" id="GO:0004650">
    <property type="term" value="F:polygalacturonase activity"/>
    <property type="evidence" value="ECO:0007669"/>
    <property type="project" value="InterPro"/>
</dbReference>
<evidence type="ECO:0000256" key="8">
    <source>
        <dbReference type="ARBA" id="ARBA00023316"/>
    </source>
</evidence>
<keyword evidence="8" id="KW-0961">Cell wall biogenesis/degradation</keyword>
<feature type="chain" id="PRO_5004548452" description="Glycoside hydrolase family 28 protein" evidence="10">
    <location>
        <begin position="19"/>
        <end position="531"/>
    </location>
</feature>
<dbReference type="Pfam" id="PF00295">
    <property type="entry name" value="Glyco_hydro_28"/>
    <property type="match status" value="1"/>
</dbReference>
<dbReference type="GO" id="GO:0005576">
    <property type="term" value="C:extracellular region"/>
    <property type="evidence" value="ECO:0007669"/>
    <property type="project" value="UniProtKB-SubCell"/>
</dbReference>
<evidence type="ECO:0000256" key="2">
    <source>
        <dbReference type="ARBA" id="ARBA00008834"/>
    </source>
</evidence>
<dbReference type="AlphaFoldDB" id="S8BLG1"/>
<evidence type="ECO:0008006" key="13">
    <source>
        <dbReference type="Google" id="ProtNLM"/>
    </source>
</evidence>
<evidence type="ECO:0000256" key="5">
    <source>
        <dbReference type="ARBA" id="ARBA00022801"/>
    </source>
</evidence>
<keyword evidence="6" id="KW-0325">Glycoprotein</keyword>
<keyword evidence="5 9" id="KW-0378">Hydrolase</keyword>
<proteinExistence type="inferred from homology"/>
<comment type="subcellular location">
    <subcellularLocation>
        <location evidence="1">Secreted</location>
    </subcellularLocation>
</comment>
<dbReference type="eggNOG" id="ENOG502QRJW">
    <property type="taxonomic scope" value="Eukaryota"/>
</dbReference>
<evidence type="ECO:0000256" key="6">
    <source>
        <dbReference type="ARBA" id="ARBA00023180"/>
    </source>
</evidence>
<gene>
    <name evidence="11" type="ORF">H072_10461</name>
</gene>
<dbReference type="PANTHER" id="PTHR31736:SF8">
    <property type="entry name" value="PUTATIVE (AFU_ORTHOLOGUE AFUA_7G06410)-RELATED"/>
    <property type="match status" value="1"/>
</dbReference>
<feature type="signal peptide" evidence="10">
    <location>
        <begin position="1"/>
        <end position="18"/>
    </location>
</feature>
<dbReference type="InterPro" id="IPR012334">
    <property type="entry name" value="Pectin_lyas_fold"/>
</dbReference>
<keyword evidence="7 9" id="KW-0326">Glycosidase</keyword>
<dbReference type="Proteomes" id="UP000015100">
    <property type="component" value="Unassembled WGS sequence"/>
</dbReference>
<keyword evidence="4 10" id="KW-0732">Signal</keyword>
<evidence type="ECO:0000256" key="7">
    <source>
        <dbReference type="ARBA" id="ARBA00023295"/>
    </source>
</evidence>
<dbReference type="InterPro" id="IPR011050">
    <property type="entry name" value="Pectin_lyase_fold/virulence"/>
</dbReference>